<gene>
    <name evidence="1" type="ORF">RRF57_005173</name>
</gene>
<evidence type="ECO:0000313" key="2">
    <source>
        <dbReference type="Proteomes" id="UP001305414"/>
    </source>
</evidence>
<organism evidence="1 2">
    <name type="scientific">Xylaria bambusicola</name>
    <dbReference type="NCBI Taxonomy" id="326684"/>
    <lineage>
        <taxon>Eukaryota</taxon>
        <taxon>Fungi</taxon>
        <taxon>Dikarya</taxon>
        <taxon>Ascomycota</taxon>
        <taxon>Pezizomycotina</taxon>
        <taxon>Sordariomycetes</taxon>
        <taxon>Xylariomycetidae</taxon>
        <taxon>Xylariales</taxon>
        <taxon>Xylariaceae</taxon>
        <taxon>Xylaria</taxon>
    </lineage>
</organism>
<comment type="caution">
    <text evidence="1">The sequence shown here is derived from an EMBL/GenBank/DDBJ whole genome shotgun (WGS) entry which is preliminary data.</text>
</comment>
<sequence>MAATGALGLRLSAIGISLVVDSGIGAHGHNGEGSFMGMVRSLRRRRRLRQLRRRRPLLDTIPKARAGGGYVEGQR</sequence>
<keyword evidence="2" id="KW-1185">Reference proteome</keyword>
<protein>
    <submittedName>
        <fullName evidence="1">Uncharacterized protein</fullName>
    </submittedName>
</protein>
<proteinExistence type="predicted"/>
<dbReference type="EMBL" id="JAWHQM010000011">
    <property type="protein sequence ID" value="KAK5629458.1"/>
    <property type="molecule type" value="Genomic_DNA"/>
</dbReference>
<dbReference type="Proteomes" id="UP001305414">
    <property type="component" value="Unassembled WGS sequence"/>
</dbReference>
<name>A0AAN7UHH7_9PEZI</name>
<dbReference type="AlphaFoldDB" id="A0AAN7UHH7"/>
<accession>A0AAN7UHH7</accession>
<evidence type="ECO:0000313" key="1">
    <source>
        <dbReference type="EMBL" id="KAK5629458.1"/>
    </source>
</evidence>
<reference evidence="1 2" key="1">
    <citation type="submission" date="2023-10" db="EMBL/GenBank/DDBJ databases">
        <title>Draft genome sequence of Xylaria bambusicola isolate GMP-LS, the root and basal stem rot pathogen of sugarcane in Indonesia.</title>
        <authorList>
            <person name="Selvaraj P."/>
            <person name="Muralishankar V."/>
            <person name="Muruganantham S."/>
            <person name="Sp S."/>
            <person name="Haryani S."/>
            <person name="Lau K.J.X."/>
            <person name="Naqvi N.I."/>
        </authorList>
    </citation>
    <scope>NUCLEOTIDE SEQUENCE [LARGE SCALE GENOMIC DNA]</scope>
    <source>
        <strain evidence="1">GMP-LS</strain>
    </source>
</reference>